<accession>A0A9D7XFL5</accession>
<comment type="caution">
    <text evidence="2">The sequence shown here is derived from an EMBL/GenBank/DDBJ whole genome shotgun (WGS) entry which is preliminary data.</text>
</comment>
<dbReference type="InterPro" id="IPR045829">
    <property type="entry name" value="PKD_6"/>
</dbReference>
<protein>
    <submittedName>
        <fullName evidence="2">Gliding motility-associated C-terminal domain-containing protein</fullName>
    </submittedName>
</protein>
<dbReference type="InterPro" id="IPR026341">
    <property type="entry name" value="T9SS_type_B"/>
</dbReference>
<evidence type="ECO:0000313" key="3">
    <source>
        <dbReference type="Proteomes" id="UP000808349"/>
    </source>
</evidence>
<gene>
    <name evidence="2" type="ORF">IPO85_00660</name>
</gene>
<feature type="domain" description="PKD-like" evidence="1">
    <location>
        <begin position="173"/>
        <end position="249"/>
    </location>
</feature>
<dbReference type="NCBIfam" id="TIGR04131">
    <property type="entry name" value="Bac_Flav_CTERM"/>
    <property type="match status" value="1"/>
</dbReference>
<dbReference type="EMBL" id="JADKFW010000004">
    <property type="protein sequence ID" value="MBK9716037.1"/>
    <property type="molecule type" value="Genomic_DNA"/>
</dbReference>
<evidence type="ECO:0000313" key="2">
    <source>
        <dbReference type="EMBL" id="MBK9716037.1"/>
    </source>
</evidence>
<reference evidence="2 3" key="1">
    <citation type="submission" date="2020-10" db="EMBL/GenBank/DDBJ databases">
        <title>Connecting structure to function with the recovery of over 1000 high-quality activated sludge metagenome-assembled genomes encoding full-length rRNA genes using long-read sequencing.</title>
        <authorList>
            <person name="Singleton C.M."/>
            <person name="Petriglieri F."/>
            <person name="Kristensen J.M."/>
            <person name="Kirkegaard R.H."/>
            <person name="Michaelsen T.Y."/>
            <person name="Andersen M.H."/>
            <person name="Karst S.M."/>
            <person name="Dueholm M.S."/>
            <person name="Nielsen P.H."/>
            <person name="Albertsen M."/>
        </authorList>
    </citation>
    <scope>NUCLEOTIDE SEQUENCE [LARGE SCALE GENOMIC DNA]</scope>
    <source>
        <strain evidence="2">Ribe_18-Q3-R11-54_BAT3C.373</strain>
    </source>
</reference>
<evidence type="ECO:0000259" key="1">
    <source>
        <dbReference type="Pfam" id="PF19408"/>
    </source>
</evidence>
<sequence length="1361" mass="150072">MHIRQLSQLIFFWISIQGVCIGQMHSPCGPNPVPLSNDCSGACVVCDLNGVSARTTNTIMGQSPPGFCTMVVHSMQWLAFVAGSPNLSINVAVSACMQANGIEMGIYSSPDCSSFTLVSNCNTNMYANQTWAFSTNSPLKPGCIYYLVWDGNGPNECNVDITVTAGSATAPVPNTNSKIMGLTRFCVGKSATYKIAEIFGACEYQWRVVNGSIIRENDNEVEVLWDTPGKGQICVKGLNVCHTGNEVCLDVLIGDDSPPTDLGPFYVCKGRLYTLGSETFGSGITVLNLKNSFNCDSMVSVTVEELDVEDGSLDTAICWPGVLKIDNQTFDSTGKYIVLKKSKIPPFCDSIVKVDLTINKLIAKANKSGDLSCTDTLVFLSADSSSFNGLPVNDYYWLDDKGDTIATNQDAKVNSPGIYRLILKVPIDPKNKCADFVQIEVKGSRLKPELKLNAPVNLCRGDTLYLSDISFVDVQNSNASIQFYSHLPIDSLSQIQDSFILLDQDSAIFIKASNGICTDLLRVPVHVANQTILQLADVEVCAGDTIRFSKLKLQFTGPKPDSVSFYSCDSLNCPINLDYWVVNADTTLFMYPDGVECPQLYSLKLIAIPYPTADFTFDKKLLCVGDSLHINWNQQNGVQRIIRLFQQDSLLPQGVDNFSEVVASEGIKTICMRAIRKGCITDFCDQILVKKPLLPPLAKCITSDTSVLFVWDSISNVHYSTEIIKGNNGIRISDTSFVFNQLGRGEDVSLRLIQHDSICGDQFIILNCKAIDCPNRIAKIIAPDIICLNPGADTLLINGEINAPPALGKWIFSGPGITDSLQGVFDPRIAGRGVHRILAEYTESGCTYNAQKNILIRENPIAIFNLDSIVCQDSFLLLRFLGRKEDSTTFNWDLSKGSIRNVGKTDLEIKWDTPGKKILKLKLNEEGCLDESTREVEVLPPLEKPEIECFSTDTSVTFRWKKIARAKDYRVQLIKGKNGYRSSDTSYHISLQGLKDTIIFRLFAIDSGPCSESLGDDLTCSPLLCPARKLFYDTTISYCANEKDFIRLRTYLQDSVGTIVLSGPQVSGDQLNFKDLPPGRYVYQAKTINGSCVYLDSISLFKLPLPIISELQLTPIPCPDVDSVGAIDIKNVLSGAPPYEYSMDGINFSSNPVFSSLGPGQHRFYIRDKNLCSTDTLITLIRPESVDLDLGNDLEIELGQSVRVDALIKGSYVRLDWDVNANISCDTCASIILKPDDEARLKATVYNKFGCYDVDDLIIFVRKNHVYVPNVFSPNGDGINDGFTVYGDVEEVAEIKSLEIYDRWGAQIFNKEHFSINDPNVGWTGEYRGQPLMPGVYVYHMVITFKTGVEKNLSGEVSLIK</sequence>
<dbReference type="Pfam" id="PF19408">
    <property type="entry name" value="PKD_6"/>
    <property type="match status" value="1"/>
</dbReference>
<proteinExistence type="predicted"/>
<dbReference type="Proteomes" id="UP000808349">
    <property type="component" value="Unassembled WGS sequence"/>
</dbReference>
<name>A0A9D7XFL5_9BACT</name>
<organism evidence="2 3">
    <name type="scientific">Candidatus Defluviibacterium haderslevense</name>
    <dbReference type="NCBI Taxonomy" id="2981993"/>
    <lineage>
        <taxon>Bacteria</taxon>
        <taxon>Pseudomonadati</taxon>
        <taxon>Bacteroidota</taxon>
        <taxon>Saprospiria</taxon>
        <taxon>Saprospirales</taxon>
        <taxon>Saprospiraceae</taxon>
        <taxon>Candidatus Defluviibacterium</taxon>
    </lineage>
</organism>
<dbReference type="Pfam" id="PF13585">
    <property type="entry name" value="CHU_C"/>
    <property type="match status" value="1"/>
</dbReference>